<dbReference type="AlphaFoldDB" id="A0A7I8X4Z6"/>
<organism evidence="4 5">
    <name type="scientific">Bursaphelenchus xylophilus</name>
    <name type="common">Pinewood nematode worm</name>
    <name type="synonym">Aphelenchoides xylophilus</name>
    <dbReference type="NCBI Taxonomy" id="6326"/>
    <lineage>
        <taxon>Eukaryota</taxon>
        <taxon>Metazoa</taxon>
        <taxon>Ecdysozoa</taxon>
        <taxon>Nematoda</taxon>
        <taxon>Chromadorea</taxon>
        <taxon>Rhabditida</taxon>
        <taxon>Tylenchina</taxon>
        <taxon>Tylenchomorpha</taxon>
        <taxon>Aphelenchoidea</taxon>
        <taxon>Aphelenchoididae</taxon>
        <taxon>Bursaphelenchus</taxon>
    </lineage>
</organism>
<reference evidence="4" key="1">
    <citation type="submission" date="2020-09" db="EMBL/GenBank/DDBJ databases">
        <authorList>
            <person name="Kikuchi T."/>
        </authorList>
    </citation>
    <scope>NUCLEOTIDE SEQUENCE</scope>
    <source>
        <strain evidence="4">Ka4C1</strain>
    </source>
</reference>
<comment type="caution">
    <text evidence="4">The sequence shown here is derived from an EMBL/GenBank/DDBJ whole genome shotgun (WGS) entry which is preliminary data.</text>
</comment>
<feature type="compositionally biased region" description="Basic and acidic residues" evidence="1">
    <location>
        <begin position="334"/>
        <end position="348"/>
    </location>
</feature>
<sequence>MVCSRSLTVILMVFFENTIAKENFEEDYKEFSHPLALKMEPPLVDPRKPNTSIFHLAIHYPVFHNFTATIRLNARRGSELLNNAYNCYTIYPIPMICTAILVEQDTAKQYGNFFFNVENGYSFFNETKVQSWHDERWEFDMDMIVVVEGEPANHRRDFFLRLKLTRDGNVYGNGQWIGTLSQNFAITTDPQFFDVFYTSIQGMAGVDLYFPLEGIVKSTKGAEEYMERIMKEKEYLNKVNGKVGFKPPPVQKFQCVSIFIPCLLIGLAVGAVSAGIYAYKVMKKAYAEATDSGLGPTRSVILSPAYLPSEEDSYFAIPRTPASTDPKGKSKGKSVVENKKKRKSEMGKNKKSNKSKGRKRGEVKKSEQKINPVQEIQATPTVLQTVQPAATTPLQTIEAIPPRNGHNEPEKQYENLENLVSLQDSVQKNAPNAQ</sequence>
<accession>A0A7I8X4Z6</accession>
<dbReference type="Proteomes" id="UP000582659">
    <property type="component" value="Unassembled WGS sequence"/>
</dbReference>
<evidence type="ECO:0000256" key="3">
    <source>
        <dbReference type="SAM" id="SignalP"/>
    </source>
</evidence>
<dbReference type="Proteomes" id="UP000659654">
    <property type="component" value="Unassembled WGS sequence"/>
</dbReference>
<evidence type="ECO:0000313" key="5">
    <source>
        <dbReference type="Proteomes" id="UP000659654"/>
    </source>
</evidence>
<keyword evidence="2" id="KW-0472">Membrane</keyword>
<evidence type="ECO:0000256" key="1">
    <source>
        <dbReference type="SAM" id="MobiDB-lite"/>
    </source>
</evidence>
<feature type="compositionally biased region" description="Basic residues" evidence="1">
    <location>
        <begin position="349"/>
        <end position="362"/>
    </location>
</feature>
<evidence type="ECO:0000313" key="4">
    <source>
        <dbReference type="EMBL" id="CAD5231212.1"/>
    </source>
</evidence>
<keyword evidence="3" id="KW-0732">Signal</keyword>
<evidence type="ECO:0000256" key="2">
    <source>
        <dbReference type="SAM" id="Phobius"/>
    </source>
</evidence>
<protein>
    <submittedName>
        <fullName evidence="4">(pine wood nematode) hypothetical protein</fullName>
    </submittedName>
</protein>
<feature type="compositionally biased region" description="Polar residues" evidence="1">
    <location>
        <begin position="369"/>
        <end position="395"/>
    </location>
</feature>
<feature type="chain" id="PRO_5035384957" evidence="3">
    <location>
        <begin position="21"/>
        <end position="434"/>
    </location>
</feature>
<feature type="region of interest" description="Disordered" evidence="1">
    <location>
        <begin position="317"/>
        <end position="434"/>
    </location>
</feature>
<keyword evidence="2" id="KW-1133">Transmembrane helix</keyword>
<feature type="compositionally biased region" description="Basic and acidic residues" evidence="1">
    <location>
        <begin position="405"/>
        <end position="414"/>
    </location>
</feature>
<dbReference type="EMBL" id="CAJFCV020000005">
    <property type="protein sequence ID" value="CAG9122366.1"/>
    <property type="molecule type" value="Genomic_DNA"/>
</dbReference>
<dbReference type="EMBL" id="CAJFDI010000005">
    <property type="protein sequence ID" value="CAD5231212.1"/>
    <property type="molecule type" value="Genomic_DNA"/>
</dbReference>
<keyword evidence="5" id="KW-1185">Reference proteome</keyword>
<feature type="compositionally biased region" description="Polar residues" evidence="1">
    <location>
        <begin position="418"/>
        <end position="434"/>
    </location>
</feature>
<proteinExistence type="predicted"/>
<feature type="transmembrane region" description="Helical" evidence="2">
    <location>
        <begin position="258"/>
        <end position="279"/>
    </location>
</feature>
<name>A0A7I8X4Z6_BURXY</name>
<keyword evidence="2" id="KW-0812">Transmembrane</keyword>
<feature type="signal peptide" evidence="3">
    <location>
        <begin position="1"/>
        <end position="20"/>
    </location>
</feature>
<gene>
    <name evidence="4" type="ORF">BXYJ_LOCUS11368</name>
</gene>